<feature type="transmembrane region" description="Helical" evidence="1">
    <location>
        <begin position="59"/>
        <end position="82"/>
    </location>
</feature>
<evidence type="ECO:0000313" key="5">
    <source>
        <dbReference type="Proteomes" id="UP000186883"/>
    </source>
</evidence>
<proteinExistence type="predicted"/>
<evidence type="ECO:0000256" key="1">
    <source>
        <dbReference type="SAM" id="Phobius"/>
    </source>
</evidence>
<reference evidence="2 4" key="1">
    <citation type="submission" date="2015-12" db="EMBL/GenBank/DDBJ databases">
        <title>Amycolatopsis regifaucium genome sequencing and assembly.</title>
        <authorList>
            <person name="Mayilraj S."/>
        </authorList>
    </citation>
    <scope>NUCLEOTIDE SEQUENCE [LARGE SCALE GENOMIC DNA]</scope>
    <source>
        <strain evidence="2 4">GY080</strain>
    </source>
</reference>
<keyword evidence="1" id="KW-0472">Membrane</keyword>
<keyword evidence="1" id="KW-1133">Transmembrane helix</keyword>
<evidence type="ECO:0000313" key="4">
    <source>
        <dbReference type="Proteomes" id="UP000076321"/>
    </source>
</evidence>
<protein>
    <submittedName>
        <fullName evidence="2">Uncharacterized protein</fullName>
    </submittedName>
</protein>
<organism evidence="2 4">
    <name type="scientific">Amycolatopsis regifaucium</name>
    <dbReference type="NCBI Taxonomy" id="546365"/>
    <lineage>
        <taxon>Bacteria</taxon>
        <taxon>Bacillati</taxon>
        <taxon>Actinomycetota</taxon>
        <taxon>Actinomycetes</taxon>
        <taxon>Pseudonocardiales</taxon>
        <taxon>Pseudonocardiaceae</taxon>
        <taxon>Amycolatopsis</taxon>
    </lineage>
</organism>
<comment type="caution">
    <text evidence="2">The sequence shown here is derived from an EMBL/GenBank/DDBJ whole genome shotgun (WGS) entry which is preliminary data.</text>
</comment>
<name>A0A154MD72_9PSEU</name>
<dbReference type="EMBL" id="LQCI01000034">
    <property type="protein sequence ID" value="KZB81609.1"/>
    <property type="molecule type" value="Genomic_DNA"/>
</dbReference>
<dbReference type="OrthoDB" id="3678714at2"/>
<evidence type="ECO:0000313" key="3">
    <source>
        <dbReference type="EMBL" id="OKA06328.1"/>
    </source>
</evidence>
<accession>A0A154MD72</accession>
<feature type="transmembrane region" description="Helical" evidence="1">
    <location>
        <begin position="225"/>
        <end position="244"/>
    </location>
</feature>
<feature type="transmembrane region" description="Helical" evidence="1">
    <location>
        <begin position="188"/>
        <end position="210"/>
    </location>
</feature>
<dbReference type="Proteomes" id="UP000186883">
    <property type="component" value="Unassembled WGS sequence"/>
</dbReference>
<dbReference type="RefSeq" id="WP_061980398.1">
    <property type="nucleotide sequence ID" value="NZ_FOPQ01000001.1"/>
</dbReference>
<evidence type="ECO:0000313" key="2">
    <source>
        <dbReference type="EMBL" id="KZB81609.1"/>
    </source>
</evidence>
<dbReference type="Proteomes" id="UP000076321">
    <property type="component" value="Unassembled WGS sequence"/>
</dbReference>
<dbReference type="AlphaFoldDB" id="A0A154MD72"/>
<keyword evidence="5" id="KW-1185">Reference proteome</keyword>
<dbReference type="EMBL" id="LOBU02000015">
    <property type="protein sequence ID" value="OKA06328.1"/>
    <property type="molecule type" value="Genomic_DNA"/>
</dbReference>
<keyword evidence="1" id="KW-0812">Transmembrane</keyword>
<gene>
    <name evidence="3" type="ORF">ATP06_0224720</name>
    <name evidence="2" type="ORF">AVL48_06300</name>
</gene>
<sequence>MEDRRSRVLEPPEGIPAKNLPILVNTLDRSAVTAGTLACAAGLLAVLGVILLFTGRFGIAVPVFLLVYMTPVSAYYGFLAVAGSLSMRKLVHQPFHLVNGLDGAVVAGAKVSVPLDGRWLVVRLPAPLRAQLAAQRRLWVLGRFVLLPGVIAARRGSFRDAPPKGSTPLGAEPVSPGRLLSLQRRLLASYYLLTAGLALVAAAFSVWVAVDFPDRRSVLVLDAQVFAGLCVLATTGLAIAALVLSRPVPEPRWTELFVVCGPASVNLFGMVTVKGRTVLPDGREVSVRAGGSDPSLAANIAVTGQLWVLGVPVAGKTTKAGVPGHAVFGPVKFGR</sequence>
<feature type="transmembrane region" description="Helical" evidence="1">
    <location>
        <begin position="31"/>
        <end position="53"/>
    </location>
</feature>
<reference evidence="3 5" key="2">
    <citation type="submission" date="2016-11" db="EMBL/GenBank/DDBJ databases">
        <title>Genome sequencing of Amycolatopsis regifaucium.</title>
        <authorList>
            <person name="Mayilraj S."/>
            <person name="Kaur N."/>
        </authorList>
    </citation>
    <scope>NUCLEOTIDE SEQUENCE [LARGE SCALE GENOMIC DNA]</scope>
    <source>
        <strain evidence="3 5">GY080</strain>
    </source>
</reference>